<feature type="transmembrane region" description="Helical" evidence="1">
    <location>
        <begin position="101"/>
        <end position="118"/>
    </location>
</feature>
<evidence type="ECO:0000313" key="2">
    <source>
        <dbReference type="EMBL" id="CAB4859635.1"/>
    </source>
</evidence>
<protein>
    <submittedName>
        <fullName evidence="2">Unannotated protein</fullName>
    </submittedName>
</protein>
<name>A0A6J7CRR6_9ZZZZ</name>
<accession>A0A6J7CRR6</accession>
<sequence>MEAINASMANSMSNLVSNARNYTINASILTVVIFFADLNAHPYMKTLLIVFAAVNFLWYELQFDASLVTINALNQDALALDGTSNYAKKTLSAPTKFQRPLLLIVMAVLFATQLLVIINY</sequence>
<organism evidence="2">
    <name type="scientific">freshwater metagenome</name>
    <dbReference type="NCBI Taxonomy" id="449393"/>
    <lineage>
        <taxon>unclassified sequences</taxon>
        <taxon>metagenomes</taxon>
        <taxon>ecological metagenomes</taxon>
    </lineage>
</organism>
<dbReference type="AlphaFoldDB" id="A0A6J7CRR6"/>
<gene>
    <name evidence="2" type="ORF">UFOPK3381_00174</name>
</gene>
<evidence type="ECO:0000256" key="1">
    <source>
        <dbReference type="SAM" id="Phobius"/>
    </source>
</evidence>
<reference evidence="2" key="1">
    <citation type="submission" date="2020-05" db="EMBL/GenBank/DDBJ databases">
        <authorList>
            <person name="Chiriac C."/>
            <person name="Salcher M."/>
            <person name="Ghai R."/>
            <person name="Kavagutti S V."/>
        </authorList>
    </citation>
    <scope>NUCLEOTIDE SEQUENCE</scope>
</reference>
<feature type="transmembrane region" description="Helical" evidence="1">
    <location>
        <begin position="19"/>
        <end position="36"/>
    </location>
</feature>
<keyword evidence="1" id="KW-1133">Transmembrane helix</keyword>
<proteinExistence type="predicted"/>
<keyword evidence="1" id="KW-0812">Transmembrane</keyword>
<keyword evidence="1" id="KW-0472">Membrane</keyword>
<dbReference type="EMBL" id="CAFBLN010000003">
    <property type="protein sequence ID" value="CAB4859635.1"/>
    <property type="molecule type" value="Genomic_DNA"/>
</dbReference>